<protein>
    <submittedName>
        <fullName evidence="2">Helix-turn-helix domain-containing protein</fullName>
    </submittedName>
</protein>
<dbReference type="RefSeq" id="WP_137645204.1">
    <property type="nucleotide sequence ID" value="NZ_BAABRM010000014.1"/>
</dbReference>
<dbReference type="EMBL" id="JBHLUK010000068">
    <property type="protein sequence ID" value="MFC0424206.1"/>
    <property type="molecule type" value="Genomic_DNA"/>
</dbReference>
<evidence type="ECO:0000313" key="3">
    <source>
        <dbReference type="Proteomes" id="UP001589855"/>
    </source>
</evidence>
<evidence type="ECO:0000259" key="1">
    <source>
        <dbReference type="PROSITE" id="PS50943"/>
    </source>
</evidence>
<gene>
    <name evidence="2" type="ORF">ACFFGS_08760</name>
</gene>
<dbReference type="CDD" id="cd00093">
    <property type="entry name" value="HTH_XRE"/>
    <property type="match status" value="1"/>
</dbReference>
<proteinExistence type="predicted"/>
<organism evidence="2 3">
    <name type="scientific">Lactiplantibacillus plajomi</name>
    <dbReference type="NCBI Taxonomy" id="1457217"/>
    <lineage>
        <taxon>Bacteria</taxon>
        <taxon>Bacillati</taxon>
        <taxon>Bacillota</taxon>
        <taxon>Bacilli</taxon>
        <taxon>Lactobacillales</taxon>
        <taxon>Lactobacillaceae</taxon>
        <taxon>Lactiplantibacillus</taxon>
    </lineage>
</organism>
<name>A0ABV6K422_9LACO</name>
<dbReference type="SUPFAM" id="SSF47413">
    <property type="entry name" value="lambda repressor-like DNA-binding domains"/>
    <property type="match status" value="1"/>
</dbReference>
<dbReference type="InterPro" id="IPR001387">
    <property type="entry name" value="Cro/C1-type_HTH"/>
</dbReference>
<accession>A0ABV6K422</accession>
<evidence type="ECO:0000313" key="2">
    <source>
        <dbReference type="EMBL" id="MFC0424206.1"/>
    </source>
</evidence>
<reference evidence="2 3" key="1">
    <citation type="submission" date="2024-09" db="EMBL/GenBank/DDBJ databases">
        <authorList>
            <person name="Sun Q."/>
            <person name="Mori K."/>
        </authorList>
    </citation>
    <scope>NUCLEOTIDE SEQUENCE [LARGE SCALE GENOMIC DNA]</scope>
    <source>
        <strain evidence="2 3">TBRC 4575</strain>
    </source>
</reference>
<keyword evidence="3" id="KW-1185">Reference proteome</keyword>
<dbReference type="PROSITE" id="PS50943">
    <property type="entry name" value="HTH_CROC1"/>
    <property type="match status" value="1"/>
</dbReference>
<dbReference type="Pfam" id="PF01381">
    <property type="entry name" value="HTH_3"/>
    <property type="match status" value="1"/>
</dbReference>
<sequence length="259" mass="29225">MKLNKRAVGQRLADFRREQQLSMATVAETVGVAGKGTVNDWEKGRSLPSRERLTALAKLYQVSPDYLRYGPFNDYAFEILKTDGMNSSEFNVLLWEYVDLTTTNPGILSGDVFNQATPDTKAIDAHINGAITQILPSLPQPDTHTYPDTQVVIQQACDAFRERIQLIRRTFTGKYNRIVRLLDNVDLYEKLGDDPDLRAYLDAMTATTGGYAVDRAYQQKMNLLLTNFHQQLNSLNDAYHHALMTQANQTKTNDVSASR</sequence>
<dbReference type="Proteomes" id="UP001589855">
    <property type="component" value="Unassembled WGS sequence"/>
</dbReference>
<feature type="domain" description="HTH cro/C1-type" evidence="1">
    <location>
        <begin position="12"/>
        <end position="67"/>
    </location>
</feature>
<dbReference type="SMART" id="SM00530">
    <property type="entry name" value="HTH_XRE"/>
    <property type="match status" value="1"/>
</dbReference>
<dbReference type="Gene3D" id="1.10.260.40">
    <property type="entry name" value="lambda repressor-like DNA-binding domains"/>
    <property type="match status" value="1"/>
</dbReference>
<dbReference type="InterPro" id="IPR010982">
    <property type="entry name" value="Lambda_DNA-bd_dom_sf"/>
</dbReference>
<comment type="caution">
    <text evidence="2">The sequence shown here is derived from an EMBL/GenBank/DDBJ whole genome shotgun (WGS) entry which is preliminary data.</text>
</comment>